<dbReference type="InterPro" id="IPR001967">
    <property type="entry name" value="Peptidase_S11_N"/>
</dbReference>
<dbReference type="UniPathway" id="UPA00219"/>
<dbReference type="Pfam" id="PF00768">
    <property type="entry name" value="Peptidase_S11"/>
    <property type="match status" value="1"/>
</dbReference>
<comment type="catalytic activity">
    <reaction evidence="11">
        <text>Preferential cleavage: (Ac)2-L-Lys-D-Ala-|-D-Ala. Also transpeptidation of peptidyl-alanyl moieties that are N-acyl substituents of D-alanine.</text>
        <dbReference type="EC" id="3.4.16.4"/>
    </reaction>
</comment>
<dbReference type="OrthoDB" id="9795979at2"/>
<feature type="binding site" evidence="13">
    <location>
        <position position="233"/>
    </location>
    <ligand>
        <name>substrate</name>
    </ligand>
</feature>
<dbReference type="GO" id="GO:0008360">
    <property type="term" value="P:regulation of cell shape"/>
    <property type="evidence" value="ECO:0007669"/>
    <property type="project" value="UniProtKB-KW"/>
</dbReference>
<comment type="caution">
    <text evidence="16">The sequence shown here is derived from an EMBL/GenBank/DDBJ whole genome shotgun (WGS) entry which is preliminary data.</text>
</comment>
<keyword evidence="4 16" id="KW-0121">Carboxypeptidase</keyword>
<dbReference type="Pfam" id="PF07943">
    <property type="entry name" value="PBP5_C"/>
    <property type="match status" value="1"/>
</dbReference>
<keyword evidence="5" id="KW-0645">Protease</keyword>
<gene>
    <name evidence="16" type="ORF">MED297_03335</name>
</gene>
<feature type="active site" description="Proton acceptor" evidence="12">
    <location>
        <position position="70"/>
    </location>
</feature>
<dbReference type="GO" id="GO:0071555">
    <property type="term" value="P:cell wall organization"/>
    <property type="evidence" value="ECO:0007669"/>
    <property type="project" value="UniProtKB-KW"/>
</dbReference>
<dbReference type="Gene3D" id="2.60.410.10">
    <property type="entry name" value="D-Ala-D-Ala carboxypeptidase, C-terminal domain"/>
    <property type="match status" value="1"/>
</dbReference>
<evidence type="ECO:0000256" key="13">
    <source>
        <dbReference type="PIRSR" id="PIRSR618044-2"/>
    </source>
</evidence>
<dbReference type="SMART" id="SM00936">
    <property type="entry name" value="PBP5_C"/>
    <property type="match status" value="1"/>
</dbReference>
<proteinExistence type="inferred from homology"/>
<dbReference type="PANTHER" id="PTHR21581:SF6">
    <property type="entry name" value="TRAFFICKING PROTEIN PARTICLE COMPLEX SUBUNIT 12"/>
    <property type="match status" value="1"/>
</dbReference>
<comment type="similarity">
    <text evidence="2 14">Belongs to the peptidase S11 family.</text>
</comment>
<keyword evidence="6" id="KW-0732">Signal</keyword>
<dbReference type="InterPro" id="IPR012907">
    <property type="entry name" value="Peptidase_S11_C"/>
</dbReference>
<dbReference type="InterPro" id="IPR012338">
    <property type="entry name" value="Beta-lactam/transpept-like"/>
</dbReference>
<dbReference type="AlphaFoldDB" id="A4BJE2"/>
<keyword evidence="9" id="KW-0573">Peptidoglycan synthesis</keyword>
<protein>
    <recommendedName>
        <fullName evidence="3">serine-type D-Ala-D-Ala carboxypeptidase</fullName>
        <ecNumber evidence="3">3.4.16.4</ecNumber>
    </recommendedName>
</protein>
<evidence type="ECO:0000313" key="17">
    <source>
        <dbReference type="Proteomes" id="UP000005953"/>
    </source>
</evidence>
<evidence type="ECO:0000256" key="10">
    <source>
        <dbReference type="ARBA" id="ARBA00023316"/>
    </source>
</evidence>
<name>A4BJE2_9GAMM</name>
<evidence type="ECO:0000256" key="1">
    <source>
        <dbReference type="ARBA" id="ARBA00004752"/>
    </source>
</evidence>
<dbReference type="Proteomes" id="UP000005953">
    <property type="component" value="Unassembled WGS sequence"/>
</dbReference>
<evidence type="ECO:0000313" key="16">
    <source>
        <dbReference type="EMBL" id="EAR07800.1"/>
    </source>
</evidence>
<dbReference type="EMBL" id="AAOE01000032">
    <property type="protein sequence ID" value="EAR07800.1"/>
    <property type="molecule type" value="Genomic_DNA"/>
</dbReference>
<feature type="active site" evidence="12">
    <location>
        <position position="127"/>
    </location>
</feature>
<keyword evidence="7" id="KW-0378">Hydrolase</keyword>
<dbReference type="GO" id="GO:0009252">
    <property type="term" value="P:peptidoglycan biosynthetic process"/>
    <property type="evidence" value="ECO:0007669"/>
    <property type="project" value="UniProtKB-UniPathway"/>
</dbReference>
<keyword evidence="8" id="KW-0133">Cell shape</keyword>
<dbReference type="GO" id="GO:0009002">
    <property type="term" value="F:serine-type D-Ala-D-Ala carboxypeptidase activity"/>
    <property type="evidence" value="ECO:0007669"/>
    <property type="project" value="UniProtKB-EC"/>
</dbReference>
<organism evidence="16 17">
    <name type="scientific">Reinekea blandensis MED297</name>
    <dbReference type="NCBI Taxonomy" id="314283"/>
    <lineage>
        <taxon>Bacteria</taxon>
        <taxon>Pseudomonadati</taxon>
        <taxon>Pseudomonadota</taxon>
        <taxon>Gammaproteobacteria</taxon>
        <taxon>Oceanospirillales</taxon>
        <taxon>Saccharospirillaceae</taxon>
        <taxon>Reinekea</taxon>
    </lineage>
</organism>
<feature type="domain" description="Peptidase S11 D-Ala-D-Ala carboxypeptidase A C-terminal" evidence="15">
    <location>
        <begin position="283"/>
        <end position="373"/>
    </location>
</feature>
<dbReference type="InterPro" id="IPR018044">
    <property type="entry name" value="Peptidase_S11"/>
</dbReference>
<evidence type="ECO:0000256" key="6">
    <source>
        <dbReference type="ARBA" id="ARBA00022729"/>
    </source>
</evidence>
<accession>A4BJE2</accession>
<feature type="active site" description="Proton acceptor" evidence="12">
    <location>
        <position position="67"/>
    </location>
</feature>
<evidence type="ECO:0000256" key="3">
    <source>
        <dbReference type="ARBA" id="ARBA00012448"/>
    </source>
</evidence>
<evidence type="ECO:0000256" key="8">
    <source>
        <dbReference type="ARBA" id="ARBA00022960"/>
    </source>
</evidence>
<evidence type="ECO:0000256" key="4">
    <source>
        <dbReference type="ARBA" id="ARBA00022645"/>
    </source>
</evidence>
<dbReference type="Gene3D" id="3.40.710.10">
    <property type="entry name" value="DD-peptidase/beta-lactamase superfamily"/>
    <property type="match status" value="1"/>
</dbReference>
<dbReference type="STRING" id="314283.MED297_03335"/>
<dbReference type="HOGENOM" id="CLU_027070_8_1_6"/>
<evidence type="ECO:0000256" key="12">
    <source>
        <dbReference type="PIRSR" id="PIRSR618044-1"/>
    </source>
</evidence>
<dbReference type="SUPFAM" id="SSF56601">
    <property type="entry name" value="beta-lactamase/transpeptidase-like"/>
    <property type="match status" value="1"/>
</dbReference>
<evidence type="ECO:0000256" key="11">
    <source>
        <dbReference type="ARBA" id="ARBA00034000"/>
    </source>
</evidence>
<evidence type="ECO:0000256" key="9">
    <source>
        <dbReference type="ARBA" id="ARBA00022984"/>
    </source>
</evidence>
<dbReference type="PRINTS" id="PR00725">
    <property type="entry name" value="DADACBPTASE1"/>
</dbReference>
<dbReference type="GO" id="GO:0006508">
    <property type="term" value="P:proteolysis"/>
    <property type="evidence" value="ECO:0007669"/>
    <property type="project" value="UniProtKB-KW"/>
</dbReference>
<dbReference type="InterPro" id="IPR037167">
    <property type="entry name" value="Peptidase_S11_C_sf"/>
</dbReference>
<evidence type="ECO:0000256" key="2">
    <source>
        <dbReference type="ARBA" id="ARBA00007164"/>
    </source>
</evidence>
<evidence type="ECO:0000259" key="15">
    <source>
        <dbReference type="SMART" id="SM00936"/>
    </source>
</evidence>
<evidence type="ECO:0000256" key="14">
    <source>
        <dbReference type="RuleBase" id="RU004016"/>
    </source>
</evidence>
<keyword evidence="10" id="KW-0961">Cell wall biogenesis/degradation</keyword>
<sequence length="394" mass="43181">MGISVNIHRHLQRLGTFLIGITATCALAEPIIPAAPQLAATSYILMDAETGQVLVAHNEHEQMPPASLTKLMTSYIAEREILEGRLELTDETLVSKKAWQMPGSRMFIEVGDLVTIEDLLRGVIIVSGNDASVALAEHIAGTEDLFAQLMNKYAENLGMINTHFSNASGLPPENGQEHYSSAYDLALLSQALIYDNAEFYPLYAERSFKYGPVSAQPNRNRLLGTNPDVDGLKTGHTEEAGYCLAASAERDGMRLISVVMGTRSEDARAQETQKLLTYGFRFFRTAEVHQGGESLHTMRIWGGATKELSLGLTDDLKLTIARGAEDMIRTELSIDSVIKAPVAAGDALGELIVYVDDKEVSRQPVVALKTVEQAGFFARIWDLILLFFTNLFSS</sequence>
<dbReference type="EC" id="3.4.16.4" evidence="3"/>
<keyword evidence="17" id="KW-1185">Reference proteome</keyword>
<dbReference type="PANTHER" id="PTHR21581">
    <property type="entry name" value="D-ALANYL-D-ALANINE CARBOXYPEPTIDASE"/>
    <property type="match status" value="1"/>
</dbReference>
<comment type="pathway">
    <text evidence="1">Cell wall biogenesis; peptidoglycan biosynthesis.</text>
</comment>
<reference evidence="16 17" key="1">
    <citation type="submission" date="2006-02" db="EMBL/GenBank/DDBJ databases">
        <authorList>
            <person name="Pinhassi J."/>
            <person name="Pedros-Alio C."/>
            <person name="Ferriera S."/>
            <person name="Johnson J."/>
            <person name="Kravitz S."/>
            <person name="Halpern A."/>
            <person name="Remington K."/>
            <person name="Beeson K."/>
            <person name="Tran B."/>
            <person name="Rogers Y.-H."/>
            <person name="Friedman R."/>
            <person name="Venter J.C."/>
        </authorList>
    </citation>
    <scope>NUCLEOTIDE SEQUENCE [LARGE SCALE GENOMIC DNA]</scope>
    <source>
        <strain evidence="16 17">MED297</strain>
    </source>
</reference>
<evidence type="ECO:0000256" key="5">
    <source>
        <dbReference type="ARBA" id="ARBA00022670"/>
    </source>
</evidence>
<evidence type="ECO:0000256" key="7">
    <source>
        <dbReference type="ARBA" id="ARBA00022801"/>
    </source>
</evidence>